<dbReference type="OrthoDB" id="128924at2759"/>
<sequence>MDKIKEKLNALRDENEKARARADDAEALAASLKEELSKKDQEIFTLNNKISNLEMDISRADKRNEELTIAKNESDGDRTRLEELQRKLQMVEEQLEEKERLFNESNEKLRTLELQTEQLDRQCTRLESERTELENKLNEMTEKYNNTKSELENTLQGLEDL</sequence>
<keyword evidence="4" id="KW-1185">Reference proteome</keyword>
<gene>
    <name evidence="3" type="ORF">LY90DRAFT_384566</name>
</gene>
<evidence type="ECO:0000313" key="3">
    <source>
        <dbReference type="EMBL" id="ORY46651.1"/>
    </source>
</evidence>
<comment type="caution">
    <text evidence="3">The sequence shown here is derived from an EMBL/GenBank/DDBJ whole genome shotgun (WGS) entry which is preliminary data.</text>
</comment>
<reference evidence="3 4" key="1">
    <citation type="submission" date="2016-08" db="EMBL/GenBank/DDBJ databases">
        <title>A Parts List for Fungal Cellulosomes Revealed by Comparative Genomics.</title>
        <authorList>
            <consortium name="DOE Joint Genome Institute"/>
            <person name="Haitjema C.H."/>
            <person name="Gilmore S.P."/>
            <person name="Henske J.K."/>
            <person name="Solomon K.V."/>
            <person name="De Groot R."/>
            <person name="Kuo A."/>
            <person name="Mondo S.J."/>
            <person name="Salamov A.A."/>
            <person name="Labutti K."/>
            <person name="Zhao Z."/>
            <person name="Chiniquy J."/>
            <person name="Barry K."/>
            <person name="Brewer H.M."/>
            <person name="Purvine S.O."/>
            <person name="Wright A.T."/>
            <person name="Boxma B."/>
            <person name="Van Alen T."/>
            <person name="Hackstein J.H."/>
            <person name="Baker S.E."/>
            <person name="Grigoriev I.V."/>
            <person name="O'Malley M.A."/>
        </authorList>
    </citation>
    <scope>NUCLEOTIDE SEQUENCE [LARGE SCALE GENOMIC DNA]</scope>
    <source>
        <strain evidence="3 4">G1</strain>
    </source>
</reference>
<evidence type="ECO:0008006" key="5">
    <source>
        <dbReference type="Google" id="ProtNLM"/>
    </source>
</evidence>
<evidence type="ECO:0000256" key="1">
    <source>
        <dbReference type="ARBA" id="ARBA00023054"/>
    </source>
</evidence>
<dbReference type="Proteomes" id="UP000193920">
    <property type="component" value="Unassembled WGS sequence"/>
</dbReference>
<organism evidence="3 4">
    <name type="scientific">Neocallimastix californiae</name>
    <dbReference type="NCBI Taxonomy" id="1754190"/>
    <lineage>
        <taxon>Eukaryota</taxon>
        <taxon>Fungi</taxon>
        <taxon>Fungi incertae sedis</taxon>
        <taxon>Chytridiomycota</taxon>
        <taxon>Chytridiomycota incertae sedis</taxon>
        <taxon>Neocallimastigomycetes</taxon>
        <taxon>Neocallimastigales</taxon>
        <taxon>Neocallimastigaceae</taxon>
        <taxon>Neocallimastix</taxon>
    </lineage>
</organism>
<dbReference type="Pfam" id="PF00261">
    <property type="entry name" value="Tropomyosin"/>
    <property type="match status" value="1"/>
</dbReference>
<accession>A0A1Y2CHX0</accession>
<name>A0A1Y2CHX0_9FUNG</name>
<keyword evidence="1 2" id="KW-0175">Coiled coil</keyword>
<dbReference type="Gene3D" id="1.20.5.340">
    <property type="match status" value="1"/>
</dbReference>
<dbReference type="SUPFAM" id="SSF57997">
    <property type="entry name" value="Tropomyosin"/>
    <property type="match status" value="1"/>
</dbReference>
<proteinExistence type="predicted"/>
<dbReference type="EMBL" id="MCOG01000107">
    <property type="protein sequence ID" value="ORY46651.1"/>
    <property type="molecule type" value="Genomic_DNA"/>
</dbReference>
<protein>
    <recommendedName>
        <fullName evidence="5">Tropomyosin</fullName>
    </recommendedName>
</protein>
<evidence type="ECO:0000313" key="4">
    <source>
        <dbReference type="Proteomes" id="UP000193920"/>
    </source>
</evidence>
<feature type="coiled-coil region" evidence="2">
    <location>
        <begin position="1"/>
        <end position="161"/>
    </location>
</feature>
<evidence type="ECO:0000256" key="2">
    <source>
        <dbReference type="SAM" id="Coils"/>
    </source>
</evidence>
<dbReference type="AlphaFoldDB" id="A0A1Y2CHX0"/>
<dbReference type="InterPro" id="IPR000533">
    <property type="entry name" value="Tropomyosin"/>
</dbReference>
<dbReference type="STRING" id="1754190.A0A1Y2CHX0"/>